<dbReference type="SUPFAM" id="SSF56042">
    <property type="entry name" value="PurM C-terminal domain-like"/>
    <property type="match status" value="1"/>
</dbReference>
<dbReference type="SUPFAM" id="SSF55326">
    <property type="entry name" value="PurM N-terminal domain-like"/>
    <property type="match status" value="1"/>
</dbReference>
<dbReference type="Gene3D" id="3.30.1330.10">
    <property type="entry name" value="PurM-like, N-terminal domain"/>
    <property type="match status" value="1"/>
</dbReference>
<feature type="binding site" evidence="2">
    <location>
        <position position="54"/>
    </location>
    <ligand>
        <name>substrate</name>
    </ligand>
</feature>
<feature type="binding site" evidence="2">
    <location>
        <position position="280"/>
    </location>
    <ligand>
        <name>substrate</name>
    </ligand>
</feature>
<comment type="similarity">
    <text evidence="2">Belongs to the thiamine-monophosphate kinase family.</text>
</comment>
<dbReference type="AlphaFoldDB" id="A0A1X7C6U5"/>
<evidence type="ECO:0000313" key="5">
    <source>
        <dbReference type="Proteomes" id="UP000192906"/>
    </source>
</evidence>
<dbReference type="InterPro" id="IPR036921">
    <property type="entry name" value="PurM-like_N_sf"/>
</dbReference>
<feature type="binding site" evidence="2">
    <location>
        <position position="47"/>
    </location>
    <ligand>
        <name>Mg(2+)</name>
        <dbReference type="ChEBI" id="CHEBI:18420"/>
        <label>2</label>
    </ligand>
</feature>
<keyword evidence="1 2" id="KW-0784">Thiamine biosynthesis</keyword>
<feature type="binding site" evidence="2">
    <location>
        <position position="32"/>
    </location>
    <ligand>
        <name>Mg(2+)</name>
        <dbReference type="ChEBI" id="CHEBI:18420"/>
        <label>4</label>
    </ligand>
</feature>
<feature type="binding site" evidence="2">
    <location>
        <position position="124"/>
    </location>
    <ligand>
        <name>Mg(2+)</name>
        <dbReference type="ChEBI" id="CHEBI:18420"/>
        <label>1</label>
    </ligand>
</feature>
<dbReference type="InterPro" id="IPR016188">
    <property type="entry name" value="PurM-like_N"/>
</dbReference>
<comment type="function">
    <text evidence="2">Catalyzes the ATP-dependent phosphorylation of thiamine-monophosphate (TMP) to form thiamine-pyrophosphate (TPP), the active form of vitamin B1.</text>
</comment>
<proteinExistence type="inferred from homology"/>
<feature type="binding site" evidence="2">
    <location>
        <position position="158"/>
    </location>
    <ligand>
        <name>ATP</name>
        <dbReference type="ChEBI" id="CHEBI:30616"/>
    </ligand>
</feature>
<keyword evidence="2" id="KW-0547">Nucleotide-binding</keyword>
<feature type="binding site" evidence="2">
    <location>
        <position position="327"/>
    </location>
    <ligand>
        <name>substrate</name>
    </ligand>
</feature>
<dbReference type="Proteomes" id="UP000192906">
    <property type="component" value="Unassembled WGS sequence"/>
</dbReference>
<keyword evidence="2" id="KW-0460">Magnesium</keyword>
<keyword evidence="5" id="KW-1185">Reference proteome</keyword>
<dbReference type="RefSeq" id="WP_085097606.1">
    <property type="nucleotide sequence ID" value="NZ_FWZU01000001.1"/>
</dbReference>
<protein>
    <recommendedName>
        <fullName evidence="2">Thiamine-monophosphate kinase</fullName>
        <shortName evidence="2">TMP kinase</shortName>
        <shortName evidence="2">Thiamine-phosphate kinase</shortName>
        <ecNumber evidence="2">2.7.4.16</ecNumber>
    </recommendedName>
</protein>
<name>A0A1X7C6U5_9BACT</name>
<keyword evidence="2 4" id="KW-0418">Kinase</keyword>
<dbReference type="EC" id="2.7.4.16" evidence="2"/>
<comment type="caution">
    <text evidence="2">Lacks conserved residue(s) required for the propagation of feature annotation.</text>
</comment>
<dbReference type="PANTHER" id="PTHR30270">
    <property type="entry name" value="THIAMINE-MONOPHOSPHATE KINASE"/>
    <property type="match status" value="1"/>
</dbReference>
<accession>A0A1X7C6U5</accession>
<comment type="pathway">
    <text evidence="2">Cofactor biosynthesis; thiamine diphosphate biosynthesis; thiamine diphosphate from thiamine phosphate: step 1/1.</text>
</comment>
<dbReference type="PIRSF" id="PIRSF005303">
    <property type="entry name" value="Thiam_monoph_kin"/>
    <property type="match status" value="1"/>
</dbReference>
<feature type="binding site" evidence="2">
    <location>
        <position position="47"/>
    </location>
    <ligand>
        <name>Mg(2+)</name>
        <dbReference type="ChEBI" id="CHEBI:18420"/>
        <label>1</label>
    </ligand>
</feature>
<evidence type="ECO:0000313" key="4">
    <source>
        <dbReference type="EMBL" id="SME91036.1"/>
    </source>
</evidence>
<dbReference type="NCBIfam" id="TIGR01379">
    <property type="entry name" value="thiL"/>
    <property type="match status" value="1"/>
</dbReference>
<feature type="binding site" evidence="2">
    <location>
        <position position="32"/>
    </location>
    <ligand>
        <name>Mg(2+)</name>
        <dbReference type="ChEBI" id="CHEBI:18420"/>
        <label>3</label>
    </ligand>
</feature>
<feature type="binding site" evidence="2">
    <location>
        <begin position="123"/>
        <end position="124"/>
    </location>
    <ligand>
        <name>ATP</name>
        <dbReference type="ChEBI" id="CHEBI:30616"/>
    </ligand>
</feature>
<dbReference type="HAMAP" id="MF_02128">
    <property type="entry name" value="TMP_kinase"/>
    <property type="match status" value="1"/>
</dbReference>
<evidence type="ECO:0000256" key="1">
    <source>
        <dbReference type="ARBA" id="ARBA00022977"/>
    </source>
</evidence>
<dbReference type="EMBL" id="FWZU01000001">
    <property type="protein sequence ID" value="SME91036.1"/>
    <property type="molecule type" value="Genomic_DNA"/>
</dbReference>
<dbReference type="InterPro" id="IPR006283">
    <property type="entry name" value="ThiL-like"/>
</dbReference>
<feature type="binding site" evidence="2">
    <location>
        <position position="76"/>
    </location>
    <ligand>
        <name>Mg(2+)</name>
        <dbReference type="ChEBI" id="CHEBI:18420"/>
        <label>3</label>
    </ligand>
</feature>
<keyword evidence="2" id="KW-0067">ATP-binding</keyword>
<dbReference type="GO" id="GO:0000287">
    <property type="term" value="F:magnesium ion binding"/>
    <property type="evidence" value="ECO:0007669"/>
    <property type="project" value="UniProtKB-UniRule"/>
</dbReference>
<feature type="binding site" evidence="2">
    <location>
        <position position="227"/>
    </location>
    <ligand>
        <name>ATP</name>
        <dbReference type="ChEBI" id="CHEBI:30616"/>
    </ligand>
</feature>
<evidence type="ECO:0000256" key="2">
    <source>
        <dbReference type="HAMAP-Rule" id="MF_02128"/>
    </source>
</evidence>
<evidence type="ECO:0000259" key="3">
    <source>
        <dbReference type="Pfam" id="PF00586"/>
    </source>
</evidence>
<dbReference type="GO" id="GO:0005524">
    <property type="term" value="F:ATP binding"/>
    <property type="evidence" value="ECO:0007669"/>
    <property type="project" value="UniProtKB-UniRule"/>
</dbReference>
<feature type="binding site" evidence="2">
    <location>
        <position position="76"/>
    </location>
    <ligand>
        <name>Mg(2+)</name>
        <dbReference type="ChEBI" id="CHEBI:18420"/>
        <label>4</label>
    </ligand>
</feature>
<feature type="binding site" evidence="2">
    <location>
        <position position="45"/>
    </location>
    <ligand>
        <name>Mg(2+)</name>
        <dbReference type="ChEBI" id="CHEBI:18420"/>
        <label>4</label>
    </ligand>
</feature>
<dbReference type="OrthoDB" id="9802811at2"/>
<gene>
    <name evidence="2" type="primary">thiL</name>
    <name evidence="4" type="ORF">SAMN06295933_0425</name>
</gene>
<dbReference type="Gene3D" id="3.90.650.10">
    <property type="entry name" value="PurM-like C-terminal domain"/>
    <property type="match status" value="1"/>
</dbReference>
<dbReference type="InterPro" id="IPR036676">
    <property type="entry name" value="PurM-like_C_sf"/>
</dbReference>
<feature type="domain" description="PurM-like N-terminal" evidence="3">
    <location>
        <begin position="30"/>
        <end position="139"/>
    </location>
</feature>
<comment type="catalytic activity">
    <reaction evidence="2">
        <text>thiamine phosphate + ATP = thiamine diphosphate + ADP</text>
        <dbReference type="Rhea" id="RHEA:15913"/>
        <dbReference type="ChEBI" id="CHEBI:30616"/>
        <dbReference type="ChEBI" id="CHEBI:37575"/>
        <dbReference type="ChEBI" id="CHEBI:58937"/>
        <dbReference type="ChEBI" id="CHEBI:456216"/>
        <dbReference type="EC" id="2.7.4.16"/>
    </reaction>
</comment>
<dbReference type="GO" id="GO:0009229">
    <property type="term" value="P:thiamine diphosphate biosynthetic process"/>
    <property type="evidence" value="ECO:0007669"/>
    <property type="project" value="UniProtKB-UniRule"/>
</dbReference>
<dbReference type="GO" id="GO:0009030">
    <property type="term" value="F:thiamine-phosphate kinase activity"/>
    <property type="evidence" value="ECO:0007669"/>
    <property type="project" value="UniProtKB-UniRule"/>
</dbReference>
<comment type="miscellaneous">
    <text evidence="2">Reaction mechanism of ThiL seems to utilize a direct, inline transfer of the gamma-phosphate of ATP to TMP rather than a phosphorylated enzyme intermediate.</text>
</comment>
<dbReference type="UniPathway" id="UPA00060">
    <property type="reaction ID" value="UER00142"/>
</dbReference>
<dbReference type="CDD" id="cd02194">
    <property type="entry name" value="ThiL"/>
    <property type="match status" value="1"/>
</dbReference>
<dbReference type="Pfam" id="PF00586">
    <property type="entry name" value="AIRS"/>
    <property type="match status" value="1"/>
</dbReference>
<organism evidence="4 5">
    <name type="scientific">Desulfovibrio gilichinskyi</name>
    <dbReference type="NCBI Taxonomy" id="1519643"/>
    <lineage>
        <taxon>Bacteria</taxon>
        <taxon>Pseudomonadati</taxon>
        <taxon>Thermodesulfobacteriota</taxon>
        <taxon>Desulfovibrionia</taxon>
        <taxon>Desulfovibrionales</taxon>
        <taxon>Desulfovibrionaceae</taxon>
        <taxon>Desulfovibrio</taxon>
    </lineage>
</organism>
<keyword evidence="2" id="KW-0808">Transferase</keyword>
<sequence>MKKLNSEQDFLAIIDKYFPAVNGHVTLGRGDDCSILQTNGQLCMSKDLFLEDVHFRRSYFSPADIGYKALAVNISDIAAMGGVPEGFALGLIIPPELDENYWDALLKEMATLANTHGLILVGGDLCKGSSLGISVTVWGSPYQDRKLSSKSKGKFLTRGNAEPGDILFIHGSLGLARTGMQLLERNDVTAAGKSPASTQAHLRPNVKIKIGNALSTYSAVKGLMDLSDGLARDLPRFIDCCETSFGAEISLTGELLHEEVINFAKSEGIVPEEQAFLGGEDYALLGAASADKFQEIADNIAGLIPIGVLTEKAEILLNGKKYSQKGFDHFSD</sequence>
<dbReference type="GO" id="GO:0009228">
    <property type="term" value="P:thiamine biosynthetic process"/>
    <property type="evidence" value="ECO:0007669"/>
    <property type="project" value="UniProtKB-KW"/>
</dbReference>
<feature type="binding site" evidence="2">
    <location>
        <position position="225"/>
    </location>
    <ligand>
        <name>Mg(2+)</name>
        <dbReference type="ChEBI" id="CHEBI:18420"/>
        <label>3</label>
    </ligand>
</feature>
<reference evidence="5" key="1">
    <citation type="submission" date="2017-04" db="EMBL/GenBank/DDBJ databases">
        <authorList>
            <person name="Varghese N."/>
            <person name="Submissions S."/>
        </authorList>
    </citation>
    <scope>NUCLEOTIDE SEQUENCE [LARGE SCALE GENOMIC DNA]</scope>
    <source>
        <strain evidence="5">K3S</strain>
    </source>
</reference>
<feature type="binding site" evidence="2">
    <location>
        <position position="76"/>
    </location>
    <ligand>
        <name>Mg(2+)</name>
        <dbReference type="ChEBI" id="CHEBI:18420"/>
        <label>2</label>
    </ligand>
</feature>
<feature type="binding site" evidence="2">
    <location>
        <position position="228"/>
    </location>
    <ligand>
        <name>Mg(2+)</name>
        <dbReference type="ChEBI" id="CHEBI:18420"/>
        <label>5</label>
    </ligand>
</feature>
<keyword evidence="2" id="KW-0479">Metal-binding</keyword>
<dbReference type="PANTHER" id="PTHR30270:SF0">
    <property type="entry name" value="THIAMINE-MONOPHOSPHATE KINASE"/>
    <property type="match status" value="1"/>
</dbReference>
<dbReference type="STRING" id="1519643.SAMN06295933_0425"/>